<dbReference type="EMBL" id="PGCJ01000601">
    <property type="protein sequence ID" value="PLW25638.1"/>
    <property type="molecule type" value="Genomic_DNA"/>
</dbReference>
<evidence type="ECO:0000313" key="3">
    <source>
        <dbReference type="EMBL" id="PLW45261.1"/>
    </source>
</evidence>
<evidence type="ECO:0000313" key="5">
    <source>
        <dbReference type="Proteomes" id="UP000235392"/>
    </source>
</evidence>
<proteinExistence type="predicted"/>
<gene>
    <name evidence="2" type="ORF">PCANC_26087</name>
    <name evidence="3" type="ORF">PCASD_03979</name>
</gene>
<feature type="compositionally biased region" description="Low complexity" evidence="1">
    <location>
        <begin position="145"/>
        <end position="158"/>
    </location>
</feature>
<accession>A0A2N5TJP4</accession>
<feature type="region of interest" description="Disordered" evidence="1">
    <location>
        <begin position="27"/>
        <end position="179"/>
    </location>
</feature>
<reference evidence="4 5" key="1">
    <citation type="submission" date="2017-11" db="EMBL/GenBank/DDBJ databases">
        <title>De novo assembly and phasing of dikaryotic genomes from two isolates of Puccinia coronata f. sp. avenae, the causal agent of oat crown rust.</title>
        <authorList>
            <person name="Miller M.E."/>
            <person name="Zhang Y."/>
            <person name="Omidvar V."/>
            <person name="Sperschneider J."/>
            <person name="Schwessinger B."/>
            <person name="Raley C."/>
            <person name="Palmer J.M."/>
            <person name="Garnica D."/>
            <person name="Upadhyaya N."/>
            <person name="Rathjen J."/>
            <person name="Taylor J.M."/>
            <person name="Park R.F."/>
            <person name="Dodds P.N."/>
            <person name="Hirsch C.D."/>
            <person name="Kianian S.F."/>
            <person name="Figueroa M."/>
        </authorList>
    </citation>
    <scope>NUCLEOTIDE SEQUENCE [LARGE SCALE GENOMIC DNA]</scope>
    <source>
        <strain evidence="2">12NC29</strain>
        <strain evidence="3">12SD80</strain>
    </source>
</reference>
<feature type="compositionally biased region" description="Polar residues" evidence="1">
    <location>
        <begin position="660"/>
        <end position="685"/>
    </location>
</feature>
<comment type="caution">
    <text evidence="2">The sequence shown here is derived from an EMBL/GenBank/DDBJ whole genome shotgun (WGS) entry which is preliminary data.</text>
</comment>
<keyword evidence="4" id="KW-1185">Reference proteome</keyword>
<organism evidence="2 4">
    <name type="scientific">Puccinia coronata f. sp. avenae</name>
    <dbReference type="NCBI Taxonomy" id="200324"/>
    <lineage>
        <taxon>Eukaryota</taxon>
        <taxon>Fungi</taxon>
        <taxon>Dikarya</taxon>
        <taxon>Basidiomycota</taxon>
        <taxon>Pucciniomycotina</taxon>
        <taxon>Pucciniomycetes</taxon>
        <taxon>Pucciniales</taxon>
        <taxon>Pucciniaceae</taxon>
        <taxon>Puccinia</taxon>
    </lineage>
</organism>
<feature type="compositionally biased region" description="Polar residues" evidence="1">
    <location>
        <begin position="159"/>
        <end position="179"/>
    </location>
</feature>
<feature type="compositionally biased region" description="Polar residues" evidence="1">
    <location>
        <begin position="431"/>
        <end position="458"/>
    </location>
</feature>
<sequence>MNQSSYFAAVDTKSPPAQFRIRLMAQDGDHSKVGCISRESSNSGHTETSASTPPPEGDRPGRKTPAQPSEEKAVDQILATTRIEISKITDTPTRTRLDGRTTRRQQPKSSHPAESQTAQKTHASHPKNTEPLSSAGKPSLLSGTAAAPSHAAPIHSISTQEVRTNIGSTSPPTAWSPSFLTAAPSDLLRQYSDDQEEILSGQEENFSQGRQLRFDPIVRIIPNPDEENSSDEEHPARRNRSHPRKRPVRLCTKKIALPFNISTSSLIGIGYQSNHSNASLTHINSSGAVSSRELYAQTRKEIDEDEQFIPDAPRFLSLTLPSITRQPDRRALRLEEEHRLERWRQMGGGDKSNLKPINFHNLSHLSPALRDRLNNSTIPVQLSTNTAINSIPCSISPENVLDKLDTHTIMPSKEPVSVNQDDQLEILDTPHTLTSSTSIASPLDNIPNSSADHPSSSEVGVPSSLKLHALKNTRLGWLSDKVKSIRRRTDSQDPIKVPYLPIVDSTSDLPGTLLQKSPTPAWFNRPSAHKPPDPSLEGAPLKRVSTPRGLMSDTTTAGAPLHRTATPATSIRKPTGTPLEQSCNVGAPLIKMPTPGAALQRSGTSGAPLSKPRNVPFLKKLAIWRKKPPPSSSINSAPGFVNDPNYDLSNTSHPDPLGRSTDNGSNNSLVPETDGNNMSTNTTDKWGSRKEVPLRECCKVCLNSANVNVSQSPDTRFSTGALKQHYSKNCILQDTLRQGGIPSQQIKLISAELGAPYSSWVSQISTLNPGQNKLSQ</sequence>
<feature type="compositionally biased region" description="Polar residues" evidence="1">
    <location>
        <begin position="107"/>
        <end position="121"/>
    </location>
</feature>
<protein>
    <submittedName>
        <fullName evidence="2">Uncharacterized protein</fullName>
    </submittedName>
</protein>
<evidence type="ECO:0000313" key="4">
    <source>
        <dbReference type="Proteomes" id="UP000235388"/>
    </source>
</evidence>
<evidence type="ECO:0000256" key="1">
    <source>
        <dbReference type="SAM" id="MobiDB-lite"/>
    </source>
</evidence>
<dbReference type="Proteomes" id="UP000235388">
    <property type="component" value="Unassembled WGS sequence"/>
</dbReference>
<dbReference type="OrthoDB" id="2499795at2759"/>
<feature type="region of interest" description="Disordered" evidence="1">
    <location>
        <begin position="626"/>
        <end position="686"/>
    </location>
</feature>
<feature type="region of interest" description="Disordered" evidence="1">
    <location>
        <begin position="431"/>
        <end position="460"/>
    </location>
</feature>
<dbReference type="Proteomes" id="UP000235392">
    <property type="component" value="Unassembled WGS sequence"/>
</dbReference>
<dbReference type="EMBL" id="PGCI01000050">
    <property type="protein sequence ID" value="PLW45261.1"/>
    <property type="molecule type" value="Genomic_DNA"/>
</dbReference>
<feature type="region of interest" description="Disordered" evidence="1">
    <location>
        <begin position="519"/>
        <end position="546"/>
    </location>
</feature>
<evidence type="ECO:0000313" key="2">
    <source>
        <dbReference type="EMBL" id="PLW25638.1"/>
    </source>
</evidence>
<feature type="compositionally biased region" description="Basic residues" evidence="1">
    <location>
        <begin position="237"/>
        <end position="247"/>
    </location>
</feature>
<feature type="region of interest" description="Disordered" evidence="1">
    <location>
        <begin position="221"/>
        <end position="247"/>
    </location>
</feature>
<feature type="compositionally biased region" description="Polar residues" evidence="1">
    <location>
        <begin position="38"/>
        <end position="51"/>
    </location>
</feature>
<name>A0A2N5TJP4_9BASI</name>
<dbReference type="AlphaFoldDB" id="A0A2N5TJP4"/>